<comment type="subcellular location">
    <subcellularLocation>
        <location evidence="1">Cell membrane</location>
        <topology evidence="1">Multi-pass membrane protein</topology>
    </subcellularLocation>
</comment>
<dbReference type="GO" id="GO:0030001">
    <property type="term" value="P:metal ion transport"/>
    <property type="evidence" value="ECO:0007669"/>
    <property type="project" value="UniProtKB-ARBA"/>
</dbReference>
<dbReference type="GO" id="GO:0005886">
    <property type="term" value="C:plasma membrane"/>
    <property type="evidence" value="ECO:0007669"/>
    <property type="project" value="UniProtKB-SubCell"/>
</dbReference>
<reference evidence="9 10" key="1">
    <citation type="submission" date="2018-06" db="EMBL/GenBank/DDBJ databases">
        <title>Extensive metabolic versatility and redundancy in microbially diverse, dynamic hydrothermal sediments.</title>
        <authorList>
            <person name="Dombrowski N."/>
            <person name="Teske A."/>
            <person name="Baker B.J."/>
        </authorList>
    </citation>
    <scope>NUCLEOTIDE SEQUENCE [LARGE SCALE GENOMIC DNA]</scope>
    <source>
        <strain evidence="9">B36_G15</strain>
    </source>
</reference>
<feature type="transmembrane region" description="Helical" evidence="8">
    <location>
        <begin position="375"/>
        <end position="399"/>
    </location>
</feature>
<evidence type="ECO:0000313" key="10">
    <source>
        <dbReference type="Proteomes" id="UP000268469"/>
    </source>
</evidence>
<feature type="transmembrane region" description="Helical" evidence="8">
    <location>
        <begin position="289"/>
        <end position="306"/>
    </location>
</feature>
<evidence type="ECO:0000256" key="5">
    <source>
        <dbReference type="ARBA" id="ARBA00022989"/>
    </source>
</evidence>
<keyword evidence="2" id="KW-0813">Transport</keyword>
<evidence type="ECO:0000256" key="4">
    <source>
        <dbReference type="ARBA" id="ARBA00022692"/>
    </source>
</evidence>
<keyword evidence="4 8" id="KW-0812">Transmembrane</keyword>
<dbReference type="Proteomes" id="UP000268469">
    <property type="component" value="Unassembled WGS sequence"/>
</dbReference>
<dbReference type="PANTHER" id="PTHR32024">
    <property type="entry name" value="TRK SYSTEM POTASSIUM UPTAKE PROTEIN TRKG-RELATED"/>
    <property type="match status" value="1"/>
</dbReference>
<feature type="transmembrane region" description="Helical" evidence="8">
    <location>
        <begin position="12"/>
        <end position="35"/>
    </location>
</feature>
<keyword evidence="5 8" id="KW-1133">Transmembrane helix</keyword>
<dbReference type="AlphaFoldDB" id="A0A660SEG8"/>
<evidence type="ECO:0000256" key="7">
    <source>
        <dbReference type="ARBA" id="ARBA00023136"/>
    </source>
</evidence>
<evidence type="ECO:0000256" key="6">
    <source>
        <dbReference type="ARBA" id="ARBA00023065"/>
    </source>
</evidence>
<proteinExistence type="predicted"/>
<keyword evidence="6" id="KW-0406">Ion transport</keyword>
<evidence type="ECO:0000256" key="1">
    <source>
        <dbReference type="ARBA" id="ARBA00004651"/>
    </source>
</evidence>
<feature type="transmembrane region" description="Helical" evidence="8">
    <location>
        <begin position="41"/>
        <end position="63"/>
    </location>
</feature>
<evidence type="ECO:0000313" key="9">
    <source>
        <dbReference type="EMBL" id="RKX68400.1"/>
    </source>
</evidence>
<evidence type="ECO:0000256" key="2">
    <source>
        <dbReference type="ARBA" id="ARBA00022448"/>
    </source>
</evidence>
<dbReference type="GO" id="GO:0008324">
    <property type="term" value="F:monoatomic cation transmembrane transporter activity"/>
    <property type="evidence" value="ECO:0007669"/>
    <property type="project" value="InterPro"/>
</dbReference>
<feature type="transmembrane region" description="Helical" evidence="8">
    <location>
        <begin position="263"/>
        <end position="282"/>
    </location>
</feature>
<feature type="transmembrane region" description="Helical" evidence="8">
    <location>
        <begin position="232"/>
        <end position="251"/>
    </location>
</feature>
<feature type="transmembrane region" description="Helical" evidence="8">
    <location>
        <begin position="190"/>
        <end position="212"/>
    </location>
</feature>
<feature type="transmembrane region" description="Helical" evidence="8">
    <location>
        <begin position="75"/>
        <end position="99"/>
    </location>
</feature>
<evidence type="ECO:0000256" key="8">
    <source>
        <dbReference type="SAM" id="Phobius"/>
    </source>
</evidence>
<organism evidence="9 10">
    <name type="scientific">candidate division WOR-3 bacterium</name>
    <dbReference type="NCBI Taxonomy" id="2052148"/>
    <lineage>
        <taxon>Bacteria</taxon>
        <taxon>Bacteria division WOR-3</taxon>
    </lineage>
</organism>
<dbReference type="Pfam" id="PF02386">
    <property type="entry name" value="TrkH"/>
    <property type="match status" value="1"/>
</dbReference>
<accession>A0A660SEG8</accession>
<dbReference type="InterPro" id="IPR003445">
    <property type="entry name" value="Cat_transpt"/>
</dbReference>
<feature type="transmembrane region" description="Helical" evidence="8">
    <location>
        <begin position="312"/>
        <end position="329"/>
    </location>
</feature>
<name>A0A660SEG8_UNCW3</name>
<sequence length="444" mass="47710">MFAHIINRLTPVQVLVGGFALVIIIGSIILSLPIATASGEFNSYVDALFTAASATTTTGLIVVDTGTFYSLFGQIVILALFQLGGLGYMVFIVLIVTGLRQRASLKTKLLFKEAMAGARLGEAASYARMVIIFTFIFEAIGSVLLYFVFRNDFPTTRAIYHAIFHSVSAFCTAGFSTFTTNFQAYQNNPLAHLVLIFCILGGVGFFVLYDGYQYLIRKVKGLRGSISLHSKLVLIAIAITLLISIVLTYLSQLGIGFSPNQNLLVSIFQPVSALTGTGFSTIDLNEMSLLAVFILILLMYIGPGPGSTAGGIKITSFGLILLSVVNLLLGRSDLNIFKKRLPKRSIEKAYAIAVCALLLLIIDIMILSLTESAPFLKIVFEVTSAFATAGLSLGITFSLSTVAKVVLSITMLIGRVGPLAIGLSLVGFPKPVTYRYSEEDVLVG</sequence>
<feature type="transmembrane region" description="Helical" evidence="8">
    <location>
        <begin position="406"/>
        <end position="428"/>
    </location>
</feature>
<evidence type="ECO:0000256" key="3">
    <source>
        <dbReference type="ARBA" id="ARBA00022475"/>
    </source>
</evidence>
<feature type="transmembrane region" description="Helical" evidence="8">
    <location>
        <begin position="349"/>
        <end position="369"/>
    </location>
</feature>
<dbReference type="EMBL" id="QNBE01000167">
    <property type="protein sequence ID" value="RKX68400.1"/>
    <property type="molecule type" value="Genomic_DNA"/>
</dbReference>
<feature type="transmembrane region" description="Helical" evidence="8">
    <location>
        <begin position="126"/>
        <end position="149"/>
    </location>
</feature>
<feature type="transmembrane region" description="Helical" evidence="8">
    <location>
        <begin position="158"/>
        <end position="178"/>
    </location>
</feature>
<keyword evidence="3" id="KW-1003">Cell membrane</keyword>
<keyword evidence="7 8" id="KW-0472">Membrane</keyword>
<comment type="caution">
    <text evidence="9">The sequence shown here is derived from an EMBL/GenBank/DDBJ whole genome shotgun (WGS) entry which is preliminary data.</text>
</comment>
<protein>
    <submittedName>
        <fullName evidence="9">Trk family potassium uptake protein</fullName>
    </submittedName>
</protein>
<gene>
    <name evidence="9" type="ORF">DRP53_10835</name>
</gene>
<dbReference type="PANTHER" id="PTHR32024:SF1">
    <property type="entry name" value="KTR SYSTEM POTASSIUM UPTAKE PROTEIN B"/>
    <property type="match status" value="1"/>
</dbReference>